<evidence type="ECO:0000256" key="1">
    <source>
        <dbReference type="SAM" id="MobiDB-lite"/>
    </source>
</evidence>
<dbReference type="AlphaFoldDB" id="J0WX99"/>
<evidence type="ECO:0000313" key="3">
    <source>
        <dbReference type="Proteomes" id="UP000006514"/>
    </source>
</evidence>
<name>J0WX99_AURST</name>
<feature type="region of interest" description="Disordered" evidence="1">
    <location>
        <begin position="176"/>
        <end position="207"/>
    </location>
</feature>
<gene>
    <name evidence="2" type="ORF">AURDEDRAFT_169529</name>
</gene>
<reference evidence="3" key="1">
    <citation type="journal article" date="2012" name="Science">
        <title>The Paleozoic origin of enzymatic lignin decomposition reconstructed from 31 fungal genomes.</title>
        <authorList>
            <person name="Floudas D."/>
            <person name="Binder M."/>
            <person name="Riley R."/>
            <person name="Barry K."/>
            <person name="Blanchette R.A."/>
            <person name="Henrissat B."/>
            <person name="Martinez A.T."/>
            <person name="Otillar R."/>
            <person name="Spatafora J.W."/>
            <person name="Yadav J.S."/>
            <person name="Aerts A."/>
            <person name="Benoit I."/>
            <person name="Boyd A."/>
            <person name="Carlson A."/>
            <person name="Copeland A."/>
            <person name="Coutinho P.M."/>
            <person name="de Vries R.P."/>
            <person name="Ferreira P."/>
            <person name="Findley K."/>
            <person name="Foster B."/>
            <person name="Gaskell J."/>
            <person name="Glotzer D."/>
            <person name="Gorecki P."/>
            <person name="Heitman J."/>
            <person name="Hesse C."/>
            <person name="Hori C."/>
            <person name="Igarashi K."/>
            <person name="Jurgens J.A."/>
            <person name="Kallen N."/>
            <person name="Kersten P."/>
            <person name="Kohler A."/>
            <person name="Kuees U."/>
            <person name="Kumar T.K.A."/>
            <person name="Kuo A."/>
            <person name="LaButti K."/>
            <person name="Larrondo L.F."/>
            <person name="Lindquist E."/>
            <person name="Ling A."/>
            <person name="Lombard V."/>
            <person name="Lucas S."/>
            <person name="Lundell T."/>
            <person name="Martin R."/>
            <person name="McLaughlin D.J."/>
            <person name="Morgenstern I."/>
            <person name="Morin E."/>
            <person name="Murat C."/>
            <person name="Nagy L.G."/>
            <person name="Nolan M."/>
            <person name="Ohm R.A."/>
            <person name="Patyshakuliyeva A."/>
            <person name="Rokas A."/>
            <person name="Ruiz-Duenas F.J."/>
            <person name="Sabat G."/>
            <person name="Salamov A."/>
            <person name="Samejima M."/>
            <person name="Schmutz J."/>
            <person name="Slot J.C."/>
            <person name="St John F."/>
            <person name="Stenlid J."/>
            <person name="Sun H."/>
            <person name="Sun S."/>
            <person name="Syed K."/>
            <person name="Tsang A."/>
            <person name="Wiebenga A."/>
            <person name="Young D."/>
            <person name="Pisabarro A."/>
            <person name="Eastwood D.C."/>
            <person name="Martin F."/>
            <person name="Cullen D."/>
            <person name="Grigoriev I.V."/>
            <person name="Hibbett D.S."/>
        </authorList>
    </citation>
    <scope>NUCLEOTIDE SEQUENCE [LARGE SCALE GENOMIC DNA]</scope>
    <source>
        <strain evidence="3">TFB10046</strain>
    </source>
</reference>
<dbReference type="InParanoid" id="J0WX99"/>
<proteinExistence type="predicted"/>
<protein>
    <submittedName>
        <fullName evidence="2">Uncharacterized protein</fullName>
    </submittedName>
</protein>
<organism evidence="2 3">
    <name type="scientific">Auricularia subglabra (strain TFB-10046 / SS5)</name>
    <name type="common">White-rot fungus</name>
    <name type="synonym">Auricularia delicata (strain TFB10046)</name>
    <dbReference type="NCBI Taxonomy" id="717982"/>
    <lineage>
        <taxon>Eukaryota</taxon>
        <taxon>Fungi</taxon>
        <taxon>Dikarya</taxon>
        <taxon>Basidiomycota</taxon>
        <taxon>Agaricomycotina</taxon>
        <taxon>Agaricomycetes</taxon>
        <taxon>Auriculariales</taxon>
        <taxon>Auriculariaceae</taxon>
        <taxon>Auricularia</taxon>
    </lineage>
</organism>
<dbReference type="KEGG" id="adl:AURDEDRAFT_169529"/>
<evidence type="ECO:0000313" key="2">
    <source>
        <dbReference type="EMBL" id="EJD41370.1"/>
    </source>
</evidence>
<accession>J0WX99</accession>
<keyword evidence="3" id="KW-1185">Reference proteome</keyword>
<dbReference type="EMBL" id="JH687793">
    <property type="protein sequence ID" value="EJD41370.1"/>
    <property type="molecule type" value="Genomic_DNA"/>
</dbReference>
<sequence>MAQNAWNDPWPTRPNLLLSGNAFMSWGPPAFTQSRGGAAPSGAATQTFVLQAAQATTPQQTRPLTSDKYPASPTLPTEHQRLPAPAAPNTYHNFNAATPAAAGALFCAGIRRGFAGDETLDVAGKTVTAPWDLLAAVRAYKAAAAASPSPVTGAQAYNADAACNLSAAVWPPSTHMEADDECATDDDDETVSCENAGMGTEQTAADE</sequence>
<dbReference type="Proteomes" id="UP000006514">
    <property type="component" value="Unassembled WGS sequence"/>
</dbReference>
<feature type="compositionally biased region" description="Acidic residues" evidence="1">
    <location>
        <begin position="178"/>
        <end position="191"/>
    </location>
</feature>